<gene>
    <name evidence="3" type="ORF">KCV87_09195</name>
</gene>
<feature type="domain" description="Mammalian cell entry C-terminal" evidence="2">
    <location>
        <begin position="118"/>
        <end position="308"/>
    </location>
</feature>
<evidence type="ECO:0000313" key="3">
    <source>
        <dbReference type="EMBL" id="QUF06207.1"/>
    </source>
</evidence>
<dbReference type="GO" id="GO:0005576">
    <property type="term" value="C:extracellular region"/>
    <property type="evidence" value="ECO:0007669"/>
    <property type="project" value="TreeGrafter"/>
</dbReference>
<sequence>MRVRIALFVVIALVGTGFTGARYAGLVPGDEYPVHVRLVRTGGLFAGGEVTHRGVRVGRVDRVRLVDGVVQADLLIDGGVAIPRAARAVVTNRSAVGEQYLDFKPGDGEGSGDLAGDLAVGEVVPIGRTALPPPVEGVLTELDDLARSVPQDALRTVVDELDLALRDTGPDLGLLLDSVRDLTATAGEHLPRTSALLRDAGIVLDTQLDQAAAITSFAGSAAQVAAALERGDADLRRVIEAGPGVGEEVGGLLRESGGGLGATLANLVTTADVLLRRQGELEQVLVSLPRAVEVGQSVYSGGGVSLGLALTFFEPPPCTQGYEATARRGALDTGPAAFNAGAACTLPR</sequence>
<dbReference type="Proteomes" id="UP000677152">
    <property type="component" value="Chromosome"/>
</dbReference>
<dbReference type="InterPro" id="IPR005693">
    <property type="entry name" value="Mce"/>
</dbReference>
<proteinExistence type="predicted"/>
<feature type="domain" description="Mce/MlaD" evidence="1">
    <location>
        <begin position="31"/>
        <end position="106"/>
    </location>
</feature>
<dbReference type="InterPro" id="IPR052336">
    <property type="entry name" value="MlaD_Phospholipid_Transporter"/>
</dbReference>
<accession>A0AA45LAH6</accession>
<name>A0AA45LAH6_9PSEU</name>
<dbReference type="EMBL" id="CP073249">
    <property type="protein sequence ID" value="QUF06207.1"/>
    <property type="molecule type" value="Genomic_DNA"/>
</dbReference>
<dbReference type="AlphaFoldDB" id="A0AA45LAH6"/>
<dbReference type="Pfam" id="PF02470">
    <property type="entry name" value="MlaD"/>
    <property type="match status" value="1"/>
</dbReference>
<evidence type="ECO:0000313" key="4">
    <source>
        <dbReference type="Proteomes" id="UP000677152"/>
    </source>
</evidence>
<evidence type="ECO:0000259" key="2">
    <source>
        <dbReference type="Pfam" id="PF11887"/>
    </source>
</evidence>
<dbReference type="Pfam" id="PF11887">
    <property type="entry name" value="Mce4_CUP1"/>
    <property type="match status" value="1"/>
</dbReference>
<reference evidence="3" key="1">
    <citation type="submission" date="2021-04" db="EMBL/GenBank/DDBJ databases">
        <title>Genomic sequence of Actinosynnema pretiosum subsp. pretiosum ATCC 31280 (C-14919).</title>
        <authorList>
            <person name="Bai L."/>
            <person name="Wang X."/>
            <person name="Xiao Y."/>
        </authorList>
    </citation>
    <scope>NUCLEOTIDE SEQUENCE</scope>
    <source>
        <strain evidence="3">ATCC 31280</strain>
    </source>
</reference>
<organism evidence="3 4">
    <name type="scientific">Actinosynnema pretiosum subsp. pretiosum</name>
    <dbReference type="NCBI Taxonomy" id="103721"/>
    <lineage>
        <taxon>Bacteria</taxon>
        <taxon>Bacillati</taxon>
        <taxon>Actinomycetota</taxon>
        <taxon>Actinomycetes</taxon>
        <taxon>Pseudonocardiales</taxon>
        <taxon>Pseudonocardiaceae</taxon>
        <taxon>Actinosynnema</taxon>
    </lineage>
</organism>
<protein>
    <submittedName>
        <fullName evidence="3">MCE family protein</fullName>
    </submittedName>
</protein>
<dbReference type="InterPro" id="IPR003399">
    <property type="entry name" value="Mce/MlaD"/>
</dbReference>
<dbReference type="PANTHER" id="PTHR33371">
    <property type="entry name" value="INTERMEMBRANE PHOSPHOLIPID TRANSPORT SYSTEM BINDING PROTEIN MLAD-RELATED"/>
    <property type="match status" value="1"/>
</dbReference>
<dbReference type="InterPro" id="IPR024516">
    <property type="entry name" value="Mce_C"/>
</dbReference>
<dbReference type="PANTHER" id="PTHR33371:SF16">
    <property type="entry name" value="MCE-FAMILY PROTEIN MCE3F"/>
    <property type="match status" value="1"/>
</dbReference>
<evidence type="ECO:0000259" key="1">
    <source>
        <dbReference type="Pfam" id="PF02470"/>
    </source>
</evidence>
<dbReference type="NCBIfam" id="TIGR00996">
    <property type="entry name" value="Mtu_fam_mce"/>
    <property type="match status" value="1"/>
</dbReference>